<reference evidence="4 5" key="1">
    <citation type="submission" date="2018-01" db="EMBL/GenBank/DDBJ databases">
        <authorList>
            <person name="Gaut B.S."/>
            <person name="Morton B.R."/>
            <person name="Clegg M.T."/>
            <person name="Duvall M.R."/>
        </authorList>
    </citation>
    <scope>NUCLEOTIDE SEQUENCE [LARGE SCALE GENOMIC DNA]</scope>
    <source>
        <strain evidence="4">GP69</strain>
    </source>
</reference>
<dbReference type="PANTHER" id="PTHR30487:SF0">
    <property type="entry name" value="PREPILIN LEADER PEPTIDASE_N-METHYLTRANSFERASE-RELATED"/>
    <property type="match status" value="1"/>
</dbReference>
<comment type="similarity">
    <text evidence="1">Belongs to the peptidase A24 family.</text>
</comment>
<proteinExistence type="inferred from homology"/>
<feature type="transmembrane region" description="Helical" evidence="2">
    <location>
        <begin position="13"/>
        <end position="30"/>
    </location>
</feature>
<feature type="domain" description="Prepilin type IV endopeptidase peptidase" evidence="3">
    <location>
        <begin position="22"/>
        <end position="132"/>
    </location>
</feature>
<evidence type="ECO:0000313" key="4">
    <source>
        <dbReference type="EMBL" id="SOY32172.1"/>
    </source>
</evidence>
<dbReference type="GO" id="GO:0005886">
    <property type="term" value="C:plasma membrane"/>
    <property type="evidence" value="ECO:0007669"/>
    <property type="project" value="TreeGrafter"/>
</dbReference>
<feature type="transmembrane region" description="Helical" evidence="2">
    <location>
        <begin position="142"/>
        <end position="162"/>
    </location>
</feature>
<keyword evidence="2" id="KW-0812">Transmembrane</keyword>
<protein>
    <submittedName>
        <fullName evidence="4">Type 4 prepilin-like proteins leader peptide-processing enzyme</fullName>
    </submittedName>
</protein>
<dbReference type="InterPro" id="IPR000045">
    <property type="entry name" value="Prepilin_IV_endopep_pep"/>
</dbReference>
<feature type="transmembrane region" description="Helical" evidence="2">
    <location>
        <begin position="37"/>
        <end position="55"/>
    </location>
</feature>
<dbReference type="EMBL" id="OFSM01000041">
    <property type="protein sequence ID" value="SOY32172.1"/>
    <property type="molecule type" value="Genomic_DNA"/>
</dbReference>
<name>A0A2K4ZP68_9FIRM</name>
<dbReference type="AlphaFoldDB" id="A0A2K4ZP68"/>
<dbReference type="Proteomes" id="UP000236311">
    <property type="component" value="Unassembled WGS sequence"/>
</dbReference>
<keyword evidence="2" id="KW-1133">Transmembrane helix</keyword>
<dbReference type="Pfam" id="PF01478">
    <property type="entry name" value="Peptidase_A24"/>
    <property type="match status" value="1"/>
</dbReference>
<evidence type="ECO:0000256" key="2">
    <source>
        <dbReference type="SAM" id="Phobius"/>
    </source>
</evidence>
<dbReference type="OrthoDB" id="2064577at2"/>
<dbReference type="PANTHER" id="PTHR30487">
    <property type="entry name" value="TYPE 4 PREPILIN-LIKE PROTEINS LEADER PEPTIDE-PROCESSING ENZYME"/>
    <property type="match status" value="1"/>
</dbReference>
<organism evidence="4 5">
    <name type="scientific">Acetatifactor muris</name>
    <dbReference type="NCBI Taxonomy" id="879566"/>
    <lineage>
        <taxon>Bacteria</taxon>
        <taxon>Bacillati</taxon>
        <taxon>Bacillota</taxon>
        <taxon>Clostridia</taxon>
        <taxon>Lachnospirales</taxon>
        <taxon>Lachnospiraceae</taxon>
        <taxon>Acetatifactor</taxon>
    </lineage>
</organism>
<feature type="transmembrane region" description="Helical" evidence="2">
    <location>
        <begin position="67"/>
        <end position="88"/>
    </location>
</feature>
<evidence type="ECO:0000256" key="1">
    <source>
        <dbReference type="ARBA" id="ARBA00005801"/>
    </source>
</evidence>
<keyword evidence="5" id="KW-1185">Reference proteome</keyword>
<gene>
    <name evidence="4" type="primary">comC_2</name>
    <name evidence="4" type="ORF">AMURIS_04930</name>
</gene>
<keyword evidence="2" id="KW-0472">Membrane</keyword>
<accession>A0A2K4ZP68</accession>
<dbReference type="InterPro" id="IPR050882">
    <property type="entry name" value="Prepilin_peptidase/N-MTase"/>
</dbReference>
<evidence type="ECO:0000313" key="5">
    <source>
        <dbReference type="Proteomes" id="UP000236311"/>
    </source>
</evidence>
<evidence type="ECO:0000259" key="3">
    <source>
        <dbReference type="Pfam" id="PF01478"/>
    </source>
</evidence>
<dbReference type="Gene3D" id="1.20.120.1220">
    <property type="match status" value="1"/>
</dbReference>
<dbReference type="GO" id="GO:0004190">
    <property type="term" value="F:aspartic-type endopeptidase activity"/>
    <property type="evidence" value="ECO:0007669"/>
    <property type="project" value="InterPro"/>
</dbReference>
<sequence length="163" mass="16905">MTTGIPTVNRSPLFLYELLASACIAGFAAYDLKKRRVPDRALLLFLPFALMAPLIRTRPSWSGSLLLYRSLCSLAGAAAGFLILLAAAMGSKEGAGIGGGDIKLAGIMGFIYGPSRMLAVLLIASGLAACISLAAGRKKGMLSLPFVPFLMAGSLAVTLTAIQ</sequence>
<dbReference type="GO" id="GO:0006465">
    <property type="term" value="P:signal peptide processing"/>
    <property type="evidence" value="ECO:0007669"/>
    <property type="project" value="TreeGrafter"/>
</dbReference>